<name>A0ACB8RIJ0_9AGAM</name>
<organism evidence="1 2">
    <name type="scientific">Auriscalpium vulgare</name>
    <dbReference type="NCBI Taxonomy" id="40419"/>
    <lineage>
        <taxon>Eukaryota</taxon>
        <taxon>Fungi</taxon>
        <taxon>Dikarya</taxon>
        <taxon>Basidiomycota</taxon>
        <taxon>Agaricomycotina</taxon>
        <taxon>Agaricomycetes</taxon>
        <taxon>Russulales</taxon>
        <taxon>Auriscalpiaceae</taxon>
        <taxon>Auriscalpium</taxon>
    </lineage>
</organism>
<reference evidence="1" key="2">
    <citation type="journal article" date="2022" name="New Phytol.">
        <title>Evolutionary transition to the ectomycorrhizal habit in the genomes of a hyperdiverse lineage of mushroom-forming fungi.</title>
        <authorList>
            <person name="Looney B."/>
            <person name="Miyauchi S."/>
            <person name="Morin E."/>
            <person name="Drula E."/>
            <person name="Courty P.E."/>
            <person name="Kohler A."/>
            <person name="Kuo A."/>
            <person name="LaButti K."/>
            <person name="Pangilinan J."/>
            <person name="Lipzen A."/>
            <person name="Riley R."/>
            <person name="Andreopoulos W."/>
            <person name="He G."/>
            <person name="Johnson J."/>
            <person name="Nolan M."/>
            <person name="Tritt A."/>
            <person name="Barry K.W."/>
            <person name="Grigoriev I.V."/>
            <person name="Nagy L.G."/>
            <person name="Hibbett D."/>
            <person name="Henrissat B."/>
            <person name="Matheny P.B."/>
            <person name="Labbe J."/>
            <person name="Martin F.M."/>
        </authorList>
    </citation>
    <scope>NUCLEOTIDE SEQUENCE</scope>
    <source>
        <strain evidence="1">FP105234-sp</strain>
    </source>
</reference>
<comment type="caution">
    <text evidence="1">The sequence shown here is derived from an EMBL/GenBank/DDBJ whole genome shotgun (WGS) entry which is preliminary data.</text>
</comment>
<evidence type="ECO:0000313" key="1">
    <source>
        <dbReference type="EMBL" id="KAI0043953.1"/>
    </source>
</evidence>
<sequence length="248" mass="27796">MDALFLKLPTEVIERALEELDASSLVAVQQTCSRLRDVIVKSSPLQYKLYLKYVGMRKGSSPNHINSWSATSHAAKLPIEYPKRVVSGNILAAVVDDERRRLAVWQLPSQSRQISDMHWELEFDQVIGTIITDASQDLLILANTQLDYTSDYLRVQFLSLSTGLPHPENLGHEELATYPPAEHPSAIHGEICGDYVAVLVLSLSDSISLIVWNWKTSMNEAQSSHSRCLIKQAKLLSEDVITTELRTL</sequence>
<gene>
    <name evidence="1" type="ORF">FA95DRAFT_1608968</name>
</gene>
<accession>A0ACB8RIJ0</accession>
<dbReference type="Proteomes" id="UP000814033">
    <property type="component" value="Unassembled WGS sequence"/>
</dbReference>
<proteinExistence type="predicted"/>
<dbReference type="EMBL" id="MU275999">
    <property type="protein sequence ID" value="KAI0043953.1"/>
    <property type="molecule type" value="Genomic_DNA"/>
</dbReference>
<protein>
    <submittedName>
        <fullName evidence="1">Uncharacterized protein</fullName>
    </submittedName>
</protein>
<reference evidence="1" key="1">
    <citation type="submission" date="2021-02" db="EMBL/GenBank/DDBJ databases">
        <authorList>
            <consortium name="DOE Joint Genome Institute"/>
            <person name="Ahrendt S."/>
            <person name="Looney B.P."/>
            <person name="Miyauchi S."/>
            <person name="Morin E."/>
            <person name="Drula E."/>
            <person name="Courty P.E."/>
            <person name="Chicoki N."/>
            <person name="Fauchery L."/>
            <person name="Kohler A."/>
            <person name="Kuo A."/>
            <person name="Labutti K."/>
            <person name="Pangilinan J."/>
            <person name="Lipzen A."/>
            <person name="Riley R."/>
            <person name="Andreopoulos W."/>
            <person name="He G."/>
            <person name="Johnson J."/>
            <person name="Barry K.W."/>
            <person name="Grigoriev I.V."/>
            <person name="Nagy L."/>
            <person name="Hibbett D."/>
            <person name="Henrissat B."/>
            <person name="Matheny P.B."/>
            <person name="Labbe J."/>
            <person name="Martin F."/>
        </authorList>
    </citation>
    <scope>NUCLEOTIDE SEQUENCE</scope>
    <source>
        <strain evidence="1">FP105234-sp</strain>
    </source>
</reference>
<evidence type="ECO:0000313" key="2">
    <source>
        <dbReference type="Proteomes" id="UP000814033"/>
    </source>
</evidence>
<keyword evidence="2" id="KW-1185">Reference proteome</keyword>